<dbReference type="CDD" id="cd06127">
    <property type="entry name" value="DEDDh"/>
    <property type="match status" value="1"/>
</dbReference>
<evidence type="ECO:0000313" key="3">
    <source>
        <dbReference type="Proteomes" id="UP000275232"/>
    </source>
</evidence>
<gene>
    <name evidence="2" type="ORF">EG799_05465</name>
</gene>
<protein>
    <submittedName>
        <fullName evidence="2">DNA polymerase III subunit epsilon</fullName>
    </submittedName>
</protein>
<dbReference type="OrthoDB" id="7427781at2"/>
<dbReference type="NCBIfam" id="NF006615">
    <property type="entry name" value="PRK09182.1"/>
    <property type="match status" value="1"/>
</dbReference>
<dbReference type="AlphaFoldDB" id="A0A3N5DPR5"/>
<keyword evidence="3" id="KW-1185">Reference proteome</keyword>
<dbReference type="EMBL" id="RPFZ01000001">
    <property type="protein sequence ID" value="RPF71121.1"/>
    <property type="molecule type" value="Genomic_DNA"/>
</dbReference>
<proteinExistence type="predicted"/>
<evidence type="ECO:0000259" key="1">
    <source>
        <dbReference type="SMART" id="SM00479"/>
    </source>
</evidence>
<feature type="domain" description="Exonuclease" evidence="1">
    <location>
        <begin position="39"/>
        <end position="204"/>
    </location>
</feature>
<name>A0A3N5DPR5_9SPHN</name>
<dbReference type="SUPFAM" id="SSF53098">
    <property type="entry name" value="Ribonuclease H-like"/>
    <property type="match status" value="1"/>
</dbReference>
<dbReference type="GO" id="GO:0006259">
    <property type="term" value="P:DNA metabolic process"/>
    <property type="evidence" value="ECO:0007669"/>
    <property type="project" value="UniProtKB-ARBA"/>
</dbReference>
<dbReference type="GO" id="GO:0004527">
    <property type="term" value="F:exonuclease activity"/>
    <property type="evidence" value="ECO:0007669"/>
    <property type="project" value="UniProtKB-ARBA"/>
</dbReference>
<dbReference type="InterPro" id="IPR036397">
    <property type="entry name" value="RNaseH_sf"/>
</dbReference>
<dbReference type="RefSeq" id="WP_123879263.1">
    <property type="nucleotide sequence ID" value="NZ_RPFZ01000001.1"/>
</dbReference>
<dbReference type="SMART" id="SM00479">
    <property type="entry name" value="EXOIII"/>
    <property type="match status" value="1"/>
</dbReference>
<comment type="caution">
    <text evidence="2">The sequence shown here is derived from an EMBL/GenBank/DDBJ whole genome shotgun (WGS) entry which is preliminary data.</text>
</comment>
<reference evidence="2 3" key="1">
    <citation type="submission" date="2018-11" db="EMBL/GenBank/DDBJ databases">
        <title>Erythrobacter spongiae sp. nov., isolated from a marine sponge.</title>
        <authorList>
            <person name="Zhuang L."/>
            <person name="Luo L."/>
        </authorList>
    </citation>
    <scope>NUCLEOTIDE SEQUENCE [LARGE SCALE GENOMIC DNA]</scope>
    <source>
        <strain evidence="2 3">HN-E23</strain>
    </source>
</reference>
<dbReference type="InterPro" id="IPR013520">
    <property type="entry name" value="Ribonucl_H"/>
</dbReference>
<dbReference type="Proteomes" id="UP000275232">
    <property type="component" value="Unassembled WGS sequence"/>
</dbReference>
<dbReference type="GO" id="GO:0003676">
    <property type="term" value="F:nucleic acid binding"/>
    <property type="evidence" value="ECO:0007669"/>
    <property type="project" value="InterPro"/>
</dbReference>
<organism evidence="2 3">
    <name type="scientific">Aurantiacibacter spongiae</name>
    <dbReference type="NCBI Taxonomy" id="2488860"/>
    <lineage>
        <taxon>Bacteria</taxon>
        <taxon>Pseudomonadati</taxon>
        <taxon>Pseudomonadota</taxon>
        <taxon>Alphaproteobacteria</taxon>
        <taxon>Sphingomonadales</taxon>
        <taxon>Erythrobacteraceae</taxon>
        <taxon>Aurantiacibacter</taxon>
    </lineage>
</organism>
<dbReference type="InterPro" id="IPR012337">
    <property type="entry name" value="RNaseH-like_sf"/>
</dbReference>
<dbReference type="Pfam" id="PF00929">
    <property type="entry name" value="RNase_T"/>
    <property type="match status" value="1"/>
</dbReference>
<dbReference type="Gene3D" id="3.30.420.10">
    <property type="entry name" value="Ribonuclease H-like superfamily/Ribonuclease H"/>
    <property type="match status" value="1"/>
</dbReference>
<accession>A0A3N5DPR5</accession>
<sequence>MIQDDRDCVSGSPEVRILERIDLRSGRTGRGNTDGPTTTAVVLDVETTGLDPDRDVVIELAMRRIRYDGDGVIVEIGRCRTWREDPGFPLPAEIIGLTGLTDRDLKDQRIDDDVVARVIATADLVIAHNCAFDRPMMEMRLPQLPSRRWACSCEQIDWRSAGFEGRALGYLAMQAGWYFDGHRAQHDVDAVVQLLRHEGTHGLPLLYELDDNAHSDSHLIETVGAPFAVKDDLRLRGYRWNPEGRVWWREVSDRELVSEQSWLAREVYAPDKGARGLGPRMTRRDAYSRYRRSRAA</sequence>
<evidence type="ECO:0000313" key="2">
    <source>
        <dbReference type="EMBL" id="RPF71121.1"/>
    </source>
</evidence>